<evidence type="ECO:0000256" key="2">
    <source>
        <dbReference type="ARBA" id="ARBA00022490"/>
    </source>
</evidence>
<dbReference type="OrthoDB" id="5978115at2759"/>
<evidence type="ECO:0000259" key="4">
    <source>
        <dbReference type="Pfam" id="PF13229"/>
    </source>
</evidence>
<dbReference type="PANTHER" id="PTHR14695:SF4">
    <property type="entry name" value="PROTEIN NESSUN DORMA"/>
    <property type="match status" value="1"/>
</dbReference>
<reference evidence="6 7" key="1">
    <citation type="submission" date="2019-01" db="EMBL/GenBank/DDBJ databases">
        <authorList>
            <person name="Sayadi A."/>
        </authorList>
    </citation>
    <scope>NUCLEOTIDE SEQUENCE [LARGE SCALE GENOMIC DNA]</scope>
</reference>
<keyword evidence="7" id="KW-1185">Reference proteome</keyword>
<accession>A0A653C6L2</accession>
<evidence type="ECO:0000256" key="1">
    <source>
        <dbReference type="ARBA" id="ARBA00004186"/>
    </source>
</evidence>
<dbReference type="Pfam" id="PF13229">
    <property type="entry name" value="Beta_helix"/>
    <property type="match status" value="1"/>
</dbReference>
<dbReference type="GO" id="GO:0005819">
    <property type="term" value="C:spindle"/>
    <property type="evidence" value="ECO:0007669"/>
    <property type="project" value="UniProtKB-SubCell"/>
</dbReference>
<feature type="domain" description="SHC SH2" evidence="5">
    <location>
        <begin position="13"/>
        <end position="239"/>
    </location>
</feature>
<gene>
    <name evidence="6" type="ORF">CALMAC_LOCUS6547</name>
</gene>
<keyword evidence="2" id="KW-0963">Cytoplasm</keyword>
<evidence type="ECO:0000259" key="5">
    <source>
        <dbReference type="Pfam" id="PF23762"/>
    </source>
</evidence>
<evidence type="ECO:0000256" key="3">
    <source>
        <dbReference type="ARBA" id="ARBA00023212"/>
    </source>
</evidence>
<evidence type="ECO:0000313" key="6">
    <source>
        <dbReference type="EMBL" id="VEN43393.1"/>
    </source>
</evidence>
<protein>
    <submittedName>
        <fullName evidence="6">Uncharacterized protein</fullName>
    </submittedName>
</protein>
<keyword evidence="3" id="KW-0206">Cytoskeleton</keyword>
<dbReference type="GO" id="GO:0007112">
    <property type="term" value="P:male meiosis cytokinesis"/>
    <property type="evidence" value="ECO:0007669"/>
    <property type="project" value="TreeGrafter"/>
</dbReference>
<dbReference type="EMBL" id="CAACVG010007053">
    <property type="protein sequence ID" value="VEN43393.1"/>
    <property type="molecule type" value="Genomic_DNA"/>
</dbReference>
<dbReference type="GO" id="GO:0007283">
    <property type="term" value="P:spermatogenesis"/>
    <property type="evidence" value="ECO:0007669"/>
    <property type="project" value="TreeGrafter"/>
</dbReference>
<evidence type="ECO:0000313" key="7">
    <source>
        <dbReference type="Proteomes" id="UP000410492"/>
    </source>
</evidence>
<feature type="domain" description="Right handed beta helix" evidence="4">
    <location>
        <begin position="355"/>
        <end position="474"/>
    </location>
</feature>
<dbReference type="PANTHER" id="PTHR14695">
    <property type="entry name" value="SHC SH2-DOMAIN BINDING PROTEIN 1-RELATED"/>
    <property type="match status" value="1"/>
</dbReference>
<dbReference type="InterPro" id="IPR039448">
    <property type="entry name" value="Beta_helix"/>
</dbReference>
<dbReference type="Pfam" id="PF23762">
    <property type="entry name" value="SHCBP_N"/>
    <property type="match status" value="1"/>
</dbReference>
<dbReference type="Gene3D" id="2.160.20.10">
    <property type="entry name" value="Single-stranded right-handed beta-helix, Pectin lyase-like"/>
    <property type="match status" value="1"/>
</dbReference>
<dbReference type="InterPro" id="IPR057508">
    <property type="entry name" value="SHCBP-like_N"/>
</dbReference>
<dbReference type="InterPro" id="IPR045140">
    <property type="entry name" value="SHCBP1-like"/>
</dbReference>
<comment type="subcellular location">
    <subcellularLocation>
        <location evidence="1">Cytoplasm</location>
        <location evidence="1">Cytoskeleton</location>
        <location evidence="1">Spindle</location>
    </subcellularLocation>
</comment>
<dbReference type="SUPFAM" id="SSF51126">
    <property type="entry name" value="Pectin lyase-like"/>
    <property type="match status" value="1"/>
</dbReference>
<name>A0A653C6L2_CALMS</name>
<dbReference type="InterPro" id="IPR011050">
    <property type="entry name" value="Pectin_lyase_fold/virulence"/>
</dbReference>
<proteinExistence type="predicted"/>
<dbReference type="InterPro" id="IPR012334">
    <property type="entry name" value="Pectin_lyas_fold"/>
</dbReference>
<organism evidence="6 7">
    <name type="scientific">Callosobruchus maculatus</name>
    <name type="common">Southern cowpea weevil</name>
    <name type="synonym">Pulse bruchid</name>
    <dbReference type="NCBI Taxonomy" id="64391"/>
    <lineage>
        <taxon>Eukaryota</taxon>
        <taxon>Metazoa</taxon>
        <taxon>Ecdysozoa</taxon>
        <taxon>Arthropoda</taxon>
        <taxon>Hexapoda</taxon>
        <taxon>Insecta</taxon>
        <taxon>Pterygota</taxon>
        <taxon>Neoptera</taxon>
        <taxon>Endopterygota</taxon>
        <taxon>Coleoptera</taxon>
        <taxon>Polyphaga</taxon>
        <taxon>Cucujiformia</taxon>
        <taxon>Chrysomeloidea</taxon>
        <taxon>Chrysomelidae</taxon>
        <taxon>Bruchinae</taxon>
        <taxon>Bruchini</taxon>
        <taxon>Callosobruchus</taxon>
    </lineage>
</organism>
<sequence>MDDIITFNKSLQQRLEEYREVFGEPPIPFTSLNKCWTFYLQFTVDAIGWQAVWKIPRLSCESLCIGFPSFALVLVLEIDFENLEALVRVLAVKDDIVIPDIHRVQLIQLWVTKDQDKSIGLNLESTANSIDMLRFFYLYLMRPWDEEDDSSDWVSGHLENRLRLYYDLKNGSIPRACAEHIHSLLTQARSLANKRDFLRRKIHIEEIDEDMYMDTFTKIYCELLEIQPHIDMAEHPLLRGFLVKNLTDMKPDDQRNESEIWIIYDQGTSNDYINFLEKVKEIYPTQTFRITDSLASKLVTCNAKKVNFILNESKHHIKTIGILEEGGELRGIGLRENVQLSSERDDIVLDFSIGHVVIENITIDCGNAQCGILVRNGKLLLKNCKIIGDGKSSTPEGLIVLSGGEVDLDNCDISGFSEGIVGNSGSTIRMKNCSVSGVHVGMKVFEDCKVHIENTRIENCREYGIVLETNQDISGGKIVGGFDILNDFPETKVLQLTGSSNKKGDVLVNTRAKLKPVEDLFSNPDCDLTIIDSSEDMDCNSTVLVMNGEVVKS</sequence>
<dbReference type="AlphaFoldDB" id="A0A653C6L2"/>
<dbReference type="Proteomes" id="UP000410492">
    <property type="component" value="Unassembled WGS sequence"/>
</dbReference>